<dbReference type="Pfam" id="PF00379">
    <property type="entry name" value="Chitin_bind_4"/>
    <property type="match status" value="1"/>
</dbReference>
<dbReference type="GO" id="GO:0031012">
    <property type="term" value="C:extracellular matrix"/>
    <property type="evidence" value="ECO:0007669"/>
    <property type="project" value="TreeGrafter"/>
</dbReference>
<feature type="chain" id="PRO_5043033027" evidence="4">
    <location>
        <begin position="17"/>
        <end position="116"/>
    </location>
</feature>
<keyword evidence="1 2" id="KW-0193">Cuticle</keyword>
<dbReference type="PROSITE" id="PS51155">
    <property type="entry name" value="CHIT_BIND_RR_2"/>
    <property type="match status" value="1"/>
</dbReference>
<organism evidence="5 6">
    <name type="scientific">Pyrocoelia pectoralis</name>
    <dbReference type="NCBI Taxonomy" id="417401"/>
    <lineage>
        <taxon>Eukaryota</taxon>
        <taxon>Metazoa</taxon>
        <taxon>Ecdysozoa</taxon>
        <taxon>Arthropoda</taxon>
        <taxon>Hexapoda</taxon>
        <taxon>Insecta</taxon>
        <taxon>Pterygota</taxon>
        <taxon>Neoptera</taxon>
        <taxon>Endopterygota</taxon>
        <taxon>Coleoptera</taxon>
        <taxon>Polyphaga</taxon>
        <taxon>Elateriformia</taxon>
        <taxon>Elateroidea</taxon>
        <taxon>Lampyridae</taxon>
        <taxon>Lampyrinae</taxon>
        <taxon>Pyrocoelia</taxon>
    </lineage>
</organism>
<feature type="signal peptide" evidence="4">
    <location>
        <begin position="1"/>
        <end position="16"/>
    </location>
</feature>
<reference evidence="5 6" key="1">
    <citation type="journal article" date="2024" name="Insects">
        <title>An Improved Chromosome-Level Genome Assembly of the Firefly Pyrocoelia pectoralis.</title>
        <authorList>
            <person name="Fu X."/>
            <person name="Meyer-Rochow V.B."/>
            <person name="Ballantyne L."/>
            <person name="Zhu X."/>
        </authorList>
    </citation>
    <scope>NUCLEOTIDE SEQUENCE [LARGE SCALE GENOMIC DNA]</scope>
    <source>
        <strain evidence="5">XCY_ONT2</strain>
    </source>
</reference>
<evidence type="ECO:0000256" key="4">
    <source>
        <dbReference type="SAM" id="SignalP"/>
    </source>
</evidence>
<protein>
    <submittedName>
        <fullName evidence="5">Uncharacterized protein</fullName>
    </submittedName>
</protein>
<gene>
    <name evidence="5" type="ORF">RI129_005342</name>
</gene>
<keyword evidence="6" id="KW-1185">Reference proteome</keyword>
<dbReference type="GO" id="GO:0042302">
    <property type="term" value="F:structural constituent of cuticle"/>
    <property type="evidence" value="ECO:0007669"/>
    <property type="project" value="UniProtKB-UniRule"/>
</dbReference>
<dbReference type="Proteomes" id="UP001329430">
    <property type="component" value="Chromosome 3"/>
</dbReference>
<evidence type="ECO:0000256" key="3">
    <source>
        <dbReference type="SAM" id="MobiDB-lite"/>
    </source>
</evidence>
<dbReference type="EMBL" id="JAVRBK010000003">
    <property type="protein sequence ID" value="KAK5646878.1"/>
    <property type="molecule type" value="Genomic_DNA"/>
</dbReference>
<evidence type="ECO:0000313" key="5">
    <source>
        <dbReference type="EMBL" id="KAK5646878.1"/>
    </source>
</evidence>
<keyword evidence="4" id="KW-0732">Signal</keyword>
<sequence>MLKFVLLLLLTSELLCQEEGYSFYKFNGPLSGPVQQIYVNGIHGPSVDYVAKPDYSYSYGVEDPKTGNSHSRHEARNGNSVSGEYTVLEADGSVRIVRYTADPETGFHASVNFRKS</sequence>
<name>A0AAN7VKL3_9COLE</name>
<feature type="region of interest" description="Disordered" evidence="3">
    <location>
        <begin position="61"/>
        <end position="82"/>
    </location>
</feature>
<dbReference type="GO" id="GO:0005615">
    <property type="term" value="C:extracellular space"/>
    <property type="evidence" value="ECO:0007669"/>
    <property type="project" value="TreeGrafter"/>
</dbReference>
<dbReference type="PANTHER" id="PTHR12236:SF75">
    <property type="entry name" value="CUTICULAR PROTEIN 62BB, ISOFORM A"/>
    <property type="match status" value="1"/>
</dbReference>
<proteinExistence type="predicted"/>
<accession>A0AAN7VKL3</accession>
<evidence type="ECO:0000256" key="1">
    <source>
        <dbReference type="ARBA" id="ARBA00022460"/>
    </source>
</evidence>
<dbReference type="PANTHER" id="PTHR12236">
    <property type="entry name" value="STRUCTURAL CONTITUENT OF CUTICLE"/>
    <property type="match status" value="1"/>
</dbReference>
<dbReference type="InterPro" id="IPR051217">
    <property type="entry name" value="Insect_Cuticle_Struc_Prot"/>
</dbReference>
<dbReference type="InterPro" id="IPR031311">
    <property type="entry name" value="CHIT_BIND_RR_consensus"/>
</dbReference>
<dbReference type="PROSITE" id="PS00233">
    <property type="entry name" value="CHIT_BIND_RR_1"/>
    <property type="match status" value="1"/>
</dbReference>
<comment type="caution">
    <text evidence="5">The sequence shown here is derived from an EMBL/GenBank/DDBJ whole genome shotgun (WGS) entry which is preliminary data.</text>
</comment>
<dbReference type="PRINTS" id="PR00947">
    <property type="entry name" value="CUTICLE"/>
</dbReference>
<evidence type="ECO:0000256" key="2">
    <source>
        <dbReference type="PROSITE-ProRule" id="PRU00497"/>
    </source>
</evidence>
<dbReference type="AlphaFoldDB" id="A0AAN7VKL3"/>
<dbReference type="InterPro" id="IPR000618">
    <property type="entry name" value="Insect_cuticle"/>
</dbReference>
<evidence type="ECO:0000313" key="6">
    <source>
        <dbReference type="Proteomes" id="UP001329430"/>
    </source>
</evidence>